<feature type="signal peptide" evidence="1">
    <location>
        <begin position="1"/>
        <end position="25"/>
    </location>
</feature>
<dbReference type="RefSeq" id="WP_237230920.1">
    <property type="nucleotide sequence ID" value="NZ_JAKKDV010000002.1"/>
</dbReference>
<protein>
    <submittedName>
        <fullName evidence="3">Cadherin repeat domain-containing protein</fullName>
    </submittedName>
</protein>
<dbReference type="InterPro" id="IPR015919">
    <property type="entry name" value="Cadherin-like_sf"/>
</dbReference>
<gene>
    <name evidence="3" type="ORF">L3X39_06260</name>
</gene>
<evidence type="ECO:0000256" key="1">
    <source>
        <dbReference type="SAM" id="SignalP"/>
    </source>
</evidence>
<organism evidence="3 4">
    <name type="scientific">Flaviramulus multivorans</name>
    <dbReference type="NCBI Taxonomy" id="1304750"/>
    <lineage>
        <taxon>Bacteria</taxon>
        <taxon>Pseudomonadati</taxon>
        <taxon>Bacteroidota</taxon>
        <taxon>Flavobacteriia</taxon>
        <taxon>Flavobacteriales</taxon>
        <taxon>Flavobacteriaceae</taxon>
        <taxon>Flaviramulus</taxon>
    </lineage>
</organism>
<feature type="domain" description="Cadherin" evidence="2">
    <location>
        <begin position="27"/>
        <end position="135"/>
    </location>
</feature>
<comment type="caution">
    <text evidence="3">The sequence shown here is derived from an EMBL/GenBank/DDBJ whole genome shotgun (WGS) entry which is preliminary data.</text>
</comment>
<dbReference type="InterPro" id="IPR002126">
    <property type="entry name" value="Cadherin-like_dom"/>
</dbReference>
<evidence type="ECO:0000259" key="2">
    <source>
        <dbReference type="PROSITE" id="PS50268"/>
    </source>
</evidence>
<keyword evidence="4" id="KW-1185">Reference proteome</keyword>
<evidence type="ECO:0000313" key="4">
    <source>
        <dbReference type="Proteomes" id="UP001200022"/>
    </source>
</evidence>
<dbReference type="PROSITE" id="PS50268">
    <property type="entry name" value="CADHERIN_2"/>
    <property type="match status" value="1"/>
</dbReference>
<dbReference type="SUPFAM" id="SSF49313">
    <property type="entry name" value="Cadherin-like"/>
    <property type="match status" value="1"/>
</dbReference>
<dbReference type="PROSITE" id="PS51257">
    <property type="entry name" value="PROKAR_LIPOPROTEIN"/>
    <property type="match status" value="1"/>
</dbReference>
<proteinExistence type="predicted"/>
<reference evidence="3 4" key="1">
    <citation type="submission" date="2022-01" db="EMBL/GenBank/DDBJ databases">
        <title>Draft genome sequence of Sabulilitoribacter multivorans KCTC 32326.</title>
        <authorList>
            <person name="Oh J.-S."/>
        </authorList>
    </citation>
    <scope>NUCLEOTIDE SEQUENCE [LARGE SCALE GENOMIC DNA]</scope>
    <source>
        <strain evidence="3 4">M-M16</strain>
    </source>
</reference>
<name>A0ABS9IHJ0_9FLAO</name>
<dbReference type="EMBL" id="JAKKDV010000002">
    <property type="protein sequence ID" value="MCF7560237.1"/>
    <property type="molecule type" value="Genomic_DNA"/>
</dbReference>
<keyword evidence="1" id="KW-0732">Signal</keyword>
<feature type="chain" id="PRO_5046823967" evidence="1">
    <location>
        <begin position="26"/>
        <end position="322"/>
    </location>
</feature>
<dbReference type="CDD" id="cd11304">
    <property type="entry name" value="Cadherin_repeat"/>
    <property type="match status" value="1"/>
</dbReference>
<evidence type="ECO:0000313" key="3">
    <source>
        <dbReference type="EMBL" id="MCF7560237.1"/>
    </source>
</evidence>
<dbReference type="Gene3D" id="2.60.40.60">
    <property type="entry name" value="Cadherins"/>
    <property type="match status" value="1"/>
</dbReference>
<dbReference type="Proteomes" id="UP001200022">
    <property type="component" value="Unassembled WGS sequence"/>
</dbReference>
<sequence>MKPQNNLIKVLLLGLLIIISSCSKDEVPTVISANDLNKTMDENPETGASIGTISTNISGTFSIISQNPNGAFAINPQTGEVTVADASLFDFEINTTLQAVVVASEAGAESIALVNVTLNNIDDIYFLLSDSKPAYETASNGDWIAITETEYNILADNLNEVHKVGTTDAEYNSSPGLFSGSSGWIRANTTQPSMPSNSLLFAFKFKPNSGTGTGAKVKVSTTSATKGYMDFGSNLPTNNQESGGSLHYLFKGNNTPTEAPGFICFYTAPGGINGANSVSSTSAVDKVTANIQGDHSDLSSAVFRDNWVFFYQGLSTTQKQWD</sequence>
<accession>A0ABS9IHJ0</accession>